<dbReference type="Gene3D" id="1.20.1250.20">
    <property type="entry name" value="MFS general substrate transporter like domains"/>
    <property type="match status" value="2"/>
</dbReference>
<feature type="transmembrane region" description="Helical" evidence="2">
    <location>
        <begin position="55"/>
        <end position="76"/>
    </location>
</feature>
<feature type="transmembrane region" description="Helical" evidence="2">
    <location>
        <begin position="110"/>
        <end position="133"/>
    </location>
</feature>
<keyword evidence="4" id="KW-1185">Reference proteome</keyword>
<sequence>MKPQTFDHPPDGGWGWCVLFSSMVVRLMAFGTSSLAGVIIRALQSTLTDNSAVDTIWVTSLYIGFSLCMCPVGAYFNDRYSTRPAMIIGATLSTVGLFLSFFASKVHYLHISYGVMTGIGHAFLHAAHLPILAKYFDKRFAFATGIACLGGDLGYFLFSPMIQLFVDKYGLRGAFLVMSAINAHAFACATVMRPINVISQDKVNPNPNESTNGCCKKIVHRLGFRLHCTHHGFALMMFATFFAALAYFSSLSLIIPHAVEIGVTELKATFLVATVGITSMAIKTIQGWCIDRYNIRALYLLPMLILMLGVSQLTMAVATTFPVMVVSCVLCGICNGVYSPSLYMSINEMVGATNFSRGNGIIVLYFGVAGIIGSQTGGKNFSFENLVNLKNQITDFLRKWLL</sequence>
<dbReference type="PANTHER" id="PTHR11360">
    <property type="entry name" value="MONOCARBOXYLATE TRANSPORTER"/>
    <property type="match status" value="1"/>
</dbReference>
<dbReference type="InterPro" id="IPR050327">
    <property type="entry name" value="Proton-linked_MCT"/>
</dbReference>
<feature type="transmembrane region" description="Helical" evidence="2">
    <location>
        <begin position="170"/>
        <end position="192"/>
    </location>
</feature>
<keyword evidence="2" id="KW-0472">Membrane</keyword>
<proteinExistence type="predicted"/>
<dbReference type="InterPro" id="IPR020846">
    <property type="entry name" value="MFS_dom"/>
</dbReference>
<feature type="transmembrane region" description="Helical" evidence="2">
    <location>
        <begin position="12"/>
        <end position="43"/>
    </location>
</feature>
<reference evidence="5" key="1">
    <citation type="submission" date="2025-08" db="UniProtKB">
        <authorList>
            <consortium name="RefSeq"/>
        </authorList>
    </citation>
    <scope>IDENTIFICATION</scope>
    <source>
        <tissue evidence="5">Testes</tissue>
    </source>
</reference>
<feature type="transmembrane region" description="Helical" evidence="2">
    <location>
        <begin position="140"/>
        <end position="158"/>
    </location>
</feature>
<dbReference type="InterPro" id="IPR036259">
    <property type="entry name" value="MFS_trans_sf"/>
</dbReference>
<dbReference type="InterPro" id="IPR011701">
    <property type="entry name" value="MFS"/>
</dbReference>
<protein>
    <submittedName>
        <fullName evidence="5">Monocarboxylate transporter 12-like</fullName>
    </submittedName>
</protein>
<feature type="transmembrane region" description="Helical" evidence="2">
    <location>
        <begin position="297"/>
        <end position="318"/>
    </location>
</feature>
<gene>
    <name evidence="5" type="primary">LOC102806224</name>
</gene>
<comment type="subcellular location">
    <subcellularLocation>
        <location evidence="1">Membrane</location>
        <topology evidence="1">Multi-pass membrane protein</topology>
    </subcellularLocation>
</comment>
<organism evidence="4 5">
    <name type="scientific">Saccoglossus kowalevskii</name>
    <name type="common">Acorn worm</name>
    <dbReference type="NCBI Taxonomy" id="10224"/>
    <lineage>
        <taxon>Eukaryota</taxon>
        <taxon>Metazoa</taxon>
        <taxon>Hemichordata</taxon>
        <taxon>Enteropneusta</taxon>
        <taxon>Harrimaniidae</taxon>
        <taxon>Saccoglossus</taxon>
    </lineage>
</organism>
<feature type="transmembrane region" description="Helical" evidence="2">
    <location>
        <begin position="85"/>
        <end position="104"/>
    </location>
</feature>
<evidence type="ECO:0000256" key="2">
    <source>
        <dbReference type="SAM" id="Phobius"/>
    </source>
</evidence>
<feature type="transmembrane region" description="Helical" evidence="2">
    <location>
        <begin position="324"/>
        <end position="346"/>
    </location>
</feature>
<dbReference type="RefSeq" id="XP_006812613.1">
    <property type="nucleotide sequence ID" value="XM_006812550.1"/>
</dbReference>
<feature type="transmembrane region" description="Helical" evidence="2">
    <location>
        <begin position="268"/>
        <end position="285"/>
    </location>
</feature>
<evidence type="ECO:0000259" key="3">
    <source>
        <dbReference type="PROSITE" id="PS50850"/>
    </source>
</evidence>
<name>A0ABM0LXX2_SACKO</name>
<dbReference type="SUPFAM" id="SSF103473">
    <property type="entry name" value="MFS general substrate transporter"/>
    <property type="match status" value="1"/>
</dbReference>
<evidence type="ECO:0000256" key="1">
    <source>
        <dbReference type="ARBA" id="ARBA00004141"/>
    </source>
</evidence>
<dbReference type="Proteomes" id="UP000694865">
    <property type="component" value="Unplaced"/>
</dbReference>
<feature type="transmembrane region" description="Helical" evidence="2">
    <location>
        <begin position="358"/>
        <end position="377"/>
    </location>
</feature>
<dbReference type="PROSITE" id="PS50850">
    <property type="entry name" value="MFS"/>
    <property type="match status" value="1"/>
</dbReference>
<accession>A0ABM0LXX2</accession>
<evidence type="ECO:0000313" key="5">
    <source>
        <dbReference type="RefSeq" id="XP_006812613.1"/>
    </source>
</evidence>
<evidence type="ECO:0000313" key="4">
    <source>
        <dbReference type="Proteomes" id="UP000694865"/>
    </source>
</evidence>
<dbReference type="GeneID" id="102806224"/>
<keyword evidence="2" id="KW-1133">Transmembrane helix</keyword>
<feature type="transmembrane region" description="Helical" evidence="2">
    <location>
        <begin position="233"/>
        <end position="256"/>
    </location>
</feature>
<dbReference type="PANTHER" id="PTHR11360:SF284">
    <property type="entry name" value="EG:103B4.3 PROTEIN-RELATED"/>
    <property type="match status" value="1"/>
</dbReference>
<feature type="domain" description="Major facilitator superfamily (MFS) profile" evidence="3">
    <location>
        <begin position="17"/>
        <end position="402"/>
    </location>
</feature>
<keyword evidence="2" id="KW-0812">Transmembrane</keyword>
<dbReference type="Pfam" id="PF07690">
    <property type="entry name" value="MFS_1"/>
    <property type="match status" value="1"/>
</dbReference>